<dbReference type="Proteomes" id="UP000308197">
    <property type="component" value="Unassembled WGS sequence"/>
</dbReference>
<sequence length="144" mass="16071">MVDPTSMYPLGFIANHCLPDGNNFAEVIPRSAVSVTYYYIDFGIFSMASDDARSLVTGMSGLDRDVPELSDDVPYDPFKVDIFILEDFFRETFTDKSSNVGMLTPLIQMGGRARPKLSLIFALYVGTRGLYIESGDYGVAMKHW</sequence>
<accession>A0A5C3P4Q3</accession>
<name>A0A5C3P4Q3_9APHY</name>
<evidence type="ECO:0000313" key="2">
    <source>
        <dbReference type="Proteomes" id="UP000308197"/>
    </source>
</evidence>
<evidence type="ECO:0000313" key="1">
    <source>
        <dbReference type="EMBL" id="TFK83270.1"/>
    </source>
</evidence>
<keyword evidence="2" id="KW-1185">Reference proteome</keyword>
<gene>
    <name evidence="1" type="ORF">K466DRAFT_665962</name>
</gene>
<dbReference type="InParanoid" id="A0A5C3P4Q3"/>
<dbReference type="STRING" id="1314778.A0A5C3P4Q3"/>
<dbReference type="EMBL" id="ML211407">
    <property type="protein sequence ID" value="TFK83270.1"/>
    <property type="molecule type" value="Genomic_DNA"/>
</dbReference>
<protein>
    <submittedName>
        <fullName evidence="1">Uncharacterized protein</fullName>
    </submittedName>
</protein>
<dbReference type="AlphaFoldDB" id="A0A5C3P4Q3"/>
<reference evidence="1 2" key="1">
    <citation type="journal article" date="2019" name="Nat. Ecol. Evol.">
        <title>Megaphylogeny resolves global patterns of mushroom evolution.</title>
        <authorList>
            <person name="Varga T."/>
            <person name="Krizsan K."/>
            <person name="Foldi C."/>
            <person name="Dima B."/>
            <person name="Sanchez-Garcia M."/>
            <person name="Sanchez-Ramirez S."/>
            <person name="Szollosi G.J."/>
            <person name="Szarkandi J.G."/>
            <person name="Papp V."/>
            <person name="Albert L."/>
            <person name="Andreopoulos W."/>
            <person name="Angelini C."/>
            <person name="Antonin V."/>
            <person name="Barry K.W."/>
            <person name="Bougher N.L."/>
            <person name="Buchanan P."/>
            <person name="Buyck B."/>
            <person name="Bense V."/>
            <person name="Catcheside P."/>
            <person name="Chovatia M."/>
            <person name="Cooper J."/>
            <person name="Damon W."/>
            <person name="Desjardin D."/>
            <person name="Finy P."/>
            <person name="Geml J."/>
            <person name="Haridas S."/>
            <person name="Hughes K."/>
            <person name="Justo A."/>
            <person name="Karasinski D."/>
            <person name="Kautmanova I."/>
            <person name="Kiss B."/>
            <person name="Kocsube S."/>
            <person name="Kotiranta H."/>
            <person name="LaButti K.M."/>
            <person name="Lechner B.E."/>
            <person name="Liimatainen K."/>
            <person name="Lipzen A."/>
            <person name="Lukacs Z."/>
            <person name="Mihaltcheva S."/>
            <person name="Morgado L.N."/>
            <person name="Niskanen T."/>
            <person name="Noordeloos M.E."/>
            <person name="Ohm R.A."/>
            <person name="Ortiz-Santana B."/>
            <person name="Ovrebo C."/>
            <person name="Racz N."/>
            <person name="Riley R."/>
            <person name="Savchenko A."/>
            <person name="Shiryaev A."/>
            <person name="Soop K."/>
            <person name="Spirin V."/>
            <person name="Szebenyi C."/>
            <person name="Tomsovsky M."/>
            <person name="Tulloss R.E."/>
            <person name="Uehling J."/>
            <person name="Grigoriev I.V."/>
            <person name="Vagvolgyi C."/>
            <person name="Papp T."/>
            <person name="Martin F.M."/>
            <person name="Miettinen O."/>
            <person name="Hibbett D.S."/>
            <person name="Nagy L.G."/>
        </authorList>
    </citation>
    <scope>NUCLEOTIDE SEQUENCE [LARGE SCALE GENOMIC DNA]</scope>
    <source>
        <strain evidence="1 2">HHB13444</strain>
    </source>
</reference>
<proteinExistence type="predicted"/>
<organism evidence="1 2">
    <name type="scientific">Polyporus arcularius HHB13444</name>
    <dbReference type="NCBI Taxonomy" id="1314778"/>
    <lineage>
        <taxon>Eukaryota</taxon>
        <taxon>Fungi</taxon>
        <taxon>Dikarya</taxon>
        <taxon>Basidiomycota</taxon>
        <taxon>Agaricomycotina</taxon>
        <taxon>Agaricomycetes</taxon>
        <taxon>Polyporales</taxon>
        <taxon>Polyporaceae</taxon>
        <taxon>Polyporus</taxon>
    </lineage>
</organism>